<feature type="non-terminal residue" evidence="3">
    <location>
        <position position="712"/>
    </location>
</feature>
<dbReference type="SUPFAM" id="SSF47473">
    <property type="entry name" value="EF-hand"/>
    <property type="match status" value="1"/>
</dbReference>
<feature type="region of interest" description="Disordered" evidence="1">
    <location>
        <begin position="260"/>
        <end position="305"/>
    </location>
</feature>
<dbReference type="InterPro" id="IPR043136">
    <property type="entry name" value="B30.2/SPRY_sf"/>
</dbReference>
<feature type="compositionally biased region" description="Low complexity" evidence="1">
    <location>
        <begin position="595"/>
        <end position="605"/>
    </location>
</feature>
<feature type="compositionally biased region" description="Polar residues" evidence="1">
    <location>
        <begin position="28"/>
        <end position="42"/>
    </location>
</feature>
<feature type="region of interest" description="Disordered" evidence="1">
    <location>
        <begin position="536"/>
        <end position="605"/>
    </location>
</feature>
<organism evidence="3 4">
    <name type="scientific">Podila minutissima</name>
    <dbReference type="NCBI Taxonomy" id="64525"/>
    <lineage>
        <taxon>Eukaryota</taxon>
        <taxon>Fungi</taxon>
        <taxon>Fungi incertae sedis</taxon>
        <taxon>Mucoromycota</taxon>
        <taxon>Mortierellomycotina</taxon>
        <taxon>Mortierellomycetes</taxon>
        <taxon>Mortierellales</taxon>
        <taxon>Mortierellaceae</taxon>
        <taxon>Podila</taxon>
    </lineage>
</organism>
<comment type="caution">
    <text evidence="3">The sequence shown here is derived from an EMBL/GenBank/DDBJ whole genome shotgun (WGS) entry which is preliminary data.</text>
</comment>
<gene>
    <name evidence="3" type="ORF">BG006_001911</name>
</gene>
<evidence type="ECO:0000313" key="3">
    <source>
        <dbReference type="EMBL" id="KAF9322975.1"/>
    </source>
</evidence>
<name>A0A9P5SCM8_9FUNG</name>
<dbReference type="AlphaFoldDB" id="A0A9P5SCM8"/>
<feature type="compositionally biased region" description="Basic and acidic residues" evidence="1">
    <location>
        <begin position="8"/>
        <end position="22"/>
    </location>
</feature>
<dbReference type="InterPro" id="IPR011992">
    <property type="entry name" value="EF-hand-dom_pair"/>
</dbReference>
<protein>
    <recommendedName>
        <fullName evidence="2">EH domain-containing protein</fullName>
    </recommendedName>
</protein>
<keyword evidence="4" id="KW-1185">Reference proteome</keyword>
<dbReference type="InterPro" id="IPR000261">
    <property type="entry name" value="EH_dom"/>
</dbReference>
<feature type="compositionally biased region" description="Pro residues" evidence="1">
    <location>
        <begin position="134"/>
        <end position="151"/>
    </location>
</feature>
<feature type="domain" description="EH" evidence="2">
    <location>
        <begin position="331"/>
        <end position="414"/>
    </location>
</feature>
<dbReference type="Proteomes" id="UP000696485">
    <property type="component" value="Unassembled WGS sequence"/>
</dbReference>
<dbReference type="EMBL" id="JAAAUY010001402">
    <property type="protein sequence ID" value="KAF9322975.1"/>
    <property type="molecule type" value="Genomic_DNA"/>
</dbReference>
<reference evidence="3" key="1">
    <citation type="journal article" date="2020" name="Fungal Divers.">
        <title>Resolving the Mortierellaceae phylogeny through synthesis of multi-gene phylogenetics and phylogenomics.</title>
        <authorList>
            <person name="Vandepol N."/>
            <person name="Liber J."/>
            <person name="Desiro A."/>
            <person name="Na H."/>
            <person name="Kennedy M."/>
            <person name="Barry K."/>
            <person name="Grigoriev I.V."/>
            <person name="Miller A.N."/>
            <person name="O'Donnell K."/>
            <person name="Stajich J.E."/>
            <person name="Bonito G."/>
        </authorList>
    </citation>
    <scope>NUCLEOTIDE SEQUENCE</scope>
    <source>
        <strain evidence="3">NVP1</strain>
    </source>
</reference>
<evidence type="ECO:0000256" key="1">
    <source>
        <dbReference type="SAM" id="MobiDB-lite"/>
    </source>
</evidence>
<feature type="region of interest" description="Disordered" evidence="1">
    <location>
        <begin position="120"/>
        <end position="226"/>
    </location>
</feature>
<feature type="compositionally biased region" description="Acidic residues" evidence="1">
    <location>
        <begin position="204"/>
        <end position="218"/>
    </location>
</feature>
<feature type="region of interest" description="Disordered" evidence="1">
    <location>
        <begin position="447"/>
        <end position="475"/>
    </location>
</feature>
<feature type="compositionally biased region" description="Polar residues" evidence="1">
    <location>
        <begin position="66"/>
        <end position="92"/>
    </location>
</feature>
<dbReference type="Gene3D" id="2.60.120.920">
    <property type="match status" value="1"/>
</dbReference>
<proteinExistence type="predicted"/>
<dbReference type="Pfam" id="PF12763">
    <property type="entry name" value="EH"/>
    <property type="match status" value="1"/>
</dbReference>
<feature type="compositionally biased region" description="Low complexity" evidence="1">
    <location>
        <begin position="43"/>
        <end position="64"/>
    </location>
</feature>
<evidence type="ECO:0000313" key="4">
    <source>
        <dbReference type="Proteomes" id="UP000696485"/>
    </source>
</evidence>
<dbReference type="Gene3D" id="1.10.238.10">
    <property type="entry name" value="EF-hand"/>
    <property type="match status" value="1"/>
</dbReference>
<dbReference type="PROSITE" id="PS50031">
    <property type="entry name" value="EH"/>
    <property type="match status" value="1"/>
</dbReference>
<accession>A0A9P5SCM8</accession>
<sequence length="712" mass="76948">MNTVDELPQSKEPSRTTVDEPSPKNMPSKRSPSLEVTSASQETYSIPTSPTSPTTSPEQPSVPSIFSMSNWTMPNFGQSATEDIDTTMQTGLKSPFGSLHKRSPATHLDTSAATHDDILIPVAPGPANAQEPPRSNPFPRNPSGPPVPAPKPASLIAKMNPQSGSSGAAMTVSEEIHLAMLPSTESEGPTEPKKAEQTIAHFEIEEETEESEEEEEEEGLGRDDGVSAFIRELQSSITVSRSDSGSSSVAATRALERVTAKHITRTDSTSSRTSQLAREVATPKSVGSDPPREAGNLSRHGSVSDRYDSSQSFEYAQLETAQFEWTFTDLEQAAYERIYSLWERPAEECVSSDIAGKVYMTLGLKNTDLFKMWQLINPDEKSVLSRTYFIAGLHLVNSRVVGYELPAELPDELMLSAAAVGRVKVPPRPVQGPNTIVGSLPSVPQSTFSYAPDKAPPPPQPSYSALDKSAPSSQGISSLMPNYSLSFAPPAETSSEIYQAYPAPPSIAEMEQQRQQIQQQEPMATYRPAYVMSPPVQAKQPAKSGYSSSSSSSSPANSNLVQVQRPGPHAVHNVGMTSYFDDEPNQRQEVNPKANTTPGTTSRSFTTITTTTTTTTTNATTDNSTSASQVVRAQNSHSIHNAALYASPPNAWDHDAAAPELDVEGNYIKYRSDFKNDMTVSASVTANHPINPKSGVFYFEIVVDRFKGNSPI</sequence>
<evidence type="ECO:0000259" key="2">
    <source>
        <dbReference type="PROSITE" id="PS50031"/>
    </source>
</evidence>
<dbReference type="SMART" id="SM00027">
    <property type="entry name" value="EH"/>
    <property type="match status" value="1"/>
</dbReference>
<feature type="region of interest" description="Disordered" evidence="1">
    <location>
        <begin position="1"/>
        <end position="106"/>
    </location>
</feature>